<dbReference type="EMBL" id="RCHS01003788">
    <property type="protein sequence ID" value="RMX39727.1"/>
    <property type="molecule type" value="Genomic_DNA"/>
</dbReference>
<sequence>TENLLFIGPVLNKRPRSNCWEGAKMASISAKTTCIGWEDFLALHRPQLLSIGLPEHLWERLYKKLAPIPSCDATEAFELHKDEQFVSLGRWSLHARRALQKLGDVFLIEHAWSSDGGAAAKKSLEKSPELLTRVKETLGHKENNPDDEAAGEALLDSSLVLSQIGGINEEKAKEALEATDGDLIEALCQITDDSYETKKSSKSNRSKIMTFEEFKTGFLHGVGMEKAKLLSEEYIEKMYSRYKREKEEYPESMGFGYGTTSSYSWSEEEEGAMTVLVSIPVTVKKRDVVSKLTTKRWTLGLKGSAPIIDGEFYGNVCPDESFWTFDSPGVLVMTLQKPENEESELWPVLIKGEKHLTEKEISDQAREKDQRSDFELSSVLNNMWYYNQTYQVVTPEGDKRKPVWYIMDKFGSAIVHNTQPNVKCSPFAFSVTGVFCSLLWPIRDLDKGEMCTRNFCPALSGTETNLQREGRLLAFSPSLPESVPTAFVVELSKFPLAAKENNIVINVSSLETPAASQNCLQLKGKKLNLKFFMETNGKEKRPVLRDLGCTLVESMSEAEAVWLEKWNTLGKKVGSEARVNRLAGEEHLLHRQLLSKQVQQVWGNVPWFPVSYDLSQQLPALCADHYTHGIASYWILRAADPSTLSIPPIVTSDLRRVIRCTEMGQLVASPYCFETVFYKKRRFCLQYSVTVKSLKPLQLLIHNTPHVEVAEKEHNPNVFFDEFESSDLVCSSTEPKKNGTLNLKVTHEEFLKHLGSNYLTKKQITWDAIQSVIHESIAKLFYAVAPSLSAFQGRSGRELCAVYGVDVLLKDTFEPLIIGIDPTPKFDSQKCFADVLFTAYGQNGECSESSNISQISVREG</sequence>
<dbReference type="STRING" id="46731.A0A3M6TE59"/>
<organism evidence="2 3">
    <name type="scientific">Pocillopora damicornis</name>
    <name type="common">Cauliflower coral</name>
    <name type="synonym">Millepora damicornis</name>
    <dbReference type="NCBI Taxonomy" id="46731"/>
    <lineage>
        <taxon>Eukaryota</taxon>
        <taxon>Metazoa</taxon>
        <taxon>Cnidaria</taxon>
        <taxon>Anthozoa</taxon>
        <taxon>Hexacorallia</taxon>
        <taxon>Scleractinia</taxon>
        <taxon>Astrocoeniina</taxon>
        <taxon>Pocilloporidae</taxon>
        <taxon>Pocillopora</taxon>
    </lineage>
</organism>
<dbReference type="PROSITE" id="PS51221">
    <property type="entry name" value="TTL"/>
    <property type="match status" value="1"/>
</dbReference>
<comment type="caution">
    <text evidence="2">The sequence shown here is derived from an EMBL/GenBank/DDBJ whole genome shotgun (WGS) entry which is preliminary data.</text>
</comment>
<evidence type="ECO:0000259" key="1">
    <source>
        <dbReference type="PROSITE" id="PS51203"/>
    </source>
</evidence>
<evidence type="ECO:0000313" key="2">
    <source>
        <dbReference type="EMBL" id="RMX39727.1"/>
    </source>
</evidence>
<keyword evidence="3" id="KW-1185">Reference proteome</keyword>
<dbReference type="GO" id="GO:0005737">
    <property type="term" value="C:cytoplasm"/>
    <property type="evidence" value="ECO:0007669"/>
    <property type="project" value="TreeGrafter"/>
</dbReference>
<evidence type="ECO:0000313" key="3">
    <source>
        <dbReference type="Proteomes" id="UP000275408"/>
    </source>
</evidence>
<dbReference type="PROSITE" id="PS51203">
    <property type="entry name" value="CS"/>
    <property type="match status" value="1"/>
</dbReference>
<proteinExistence type="predicted"/>
<name>A0A3M6TE59_POCDA</name>
<accession>A0A3M6TE59</accession>
<dbReference type="PANTHER" id="PTHR46088:SF1">
    <property type="entry name" value="TUBULIN--TYROSINE LIGASE-LIKE PROTEIN 12"/>
    <property type="match status" value="1"/>
</dbReference>
<dbReference type="InterPro" id="IPR057954">
    <property type="entry name" value="SET_TTL12"/>
</dbReference>
<dbReference type="OrthoDB" id="60477at2759"/>
<dbReference type="Proteomes" id="UP000275408">
    <property type="component" value="Unassembled WGS sequence"/>
</dbReference>
<dbReference type="Pfam" id="PF25556">
    <property type="entry name" value="SET_TTL"/>
    <property type="match status" value="1"/>
</dbReference>
<dbReference type="AlphaFoldDB" id="A0A3M6TE59"/>
<feature type="non-terminal residue" evidence="2">
    <location>
        <position position="1"/>
    </location>
</feature>
<feature type="domain" description="CS" evidence="1">
    <location>
        <begin position="258"/>
        <end position="350"/>
    </location>
</feature>
<dbReference type="PANTHER" id="PTHR46088">
    <property type="entry name" value="TUBULIN--TYROSINE LIGASE-LIKE PROTEIN 12"/>
    <property type="match status" value="1"/>
</dbReference>
<protein>
    <recommendedName>
        <fullName evidence="1">CS domain-containing protein</fullName>
    </recommendedName>
</protein>
<gene>
    <name evidence="2" type="ORF">pdam_00022295</name>
</gene>
<dbReference type="InterPro" id="IPR008978">
    <property type="entry name" value="HSP20-like_chaperone"/>
</dbReference>
<dbReference type="Pfam" id="PF03133">
    <property type="entry name" value="TTL"/>
    <property type="match status" value="1"/>
</dbReference>
<dbReference type="InterPro" id="IPR007052">
    <property type="entry name" value="CS_dom"/>
</dbReference>
<dbReference type="InterPro" id="IPR027749">
    <property type="entry name" value="TTLL12"/>
</dbReference>
<reference evidence="2 3" key="1">
    <citation type="journal article" date="2018" name="Sci. Rep.">
        <title>Comparative analysis of the Pocillopora damicornis genome highlights role of immune system in coral evolution.</title>
        <authorList>
            <person name="Cunning R."/>
            <person name="Bay R.A."/>
            <person name="Gillette P."/>
            <person name="Baker A.C."/>
            <person name="Traylor-Knowles N."/>
        </authorList>
    </citation>
    <scope>NUCLEOTIDE SEQUENCE [LARGE SCALE GENOMIC DNA]</scope>
    <source>
        <strain evidence="2">RSMAS</strain>
        <tissue evidence="2">Whole animal</tissue>
    </source>
</reference>
<dbReference type="Gene3D" id="3.30.470.20">
    <property type="entry name" value="ATP-grasp fold, B domain"/>
    <property type="match status" value="1"/>
</dbReference>
<dbReference type="CDD" id="cd06467">
    <property type="entry name" value="p23_NUDC_like"/>
    <property type="match status" value="1"/>
</dbReference>
<dbReference type="Gene3D" id="2.60.40.790">
    <property type="match status" value="1"/>
</dbReference>
<dbReference type="SUPFAM" id="SSF49764">
    <property type="entry name" value="HSP20-like chaperones"/>
    <property type="match status" value="1"/>
</dbReference>
<dbReference type="InterPro" id="IPR004344">
    <property type="entry name" value="TTL/TTLL_fam"/>
</dbReference>
<dbReference type="Pfam" id="PF04969">
    <property type="entry name" value="CS"/>
    <property type="match status" value="1"/>
</dbReference>